<evidence type="ECO:0000256" key="1">
    <source>
        <dbReference type="SAM" id="MobiDB-lite"/>
    </source>
</evidence>
<organism evidence="2 3">
    <name type="scientific">Paracholeplasma vituli</name>
    <dbReference type="NCBI Taxonomy" id="69473"/>
    <lineage>
        <taxon>Bacteria</taxon>
        <taxon>Bacillati</taxon>
        <taxon>Mycoplasmatota</taxon>
        <taxon>Mollicutes</taxon>
        <taxon>Acholeplasmatales</taxon>
        <taxon>Acholeplasmataceae</taxon>
        <taxon>Paracholeplasma</taxon>
    </lineage>
</organism>
<comment type="caution">
    <text evidence="2">The sequence shown here is derived from an EMBL/GenBank/DDBJ whole genome shotgun (WGS) entry which is preliminary data.</text>
</comment>
<reference evidence="3" key="1">
    <citation type="submission" date="2023-07" db="EMBL/GenBank/DDBJ databases">
        <title>Novel Mycoplasma species identified in domestic and wild animals.</title>
        <authorList>
            <person name="Volokhov D.V."/>
            <person name="Furtak V.A."/>
            <person name="Zagorodnyaya T.A."/>
        </authorList>
    </citation>
    <scope>NUCLEOTIDE SEQUENCE [LARGE SCALE GENOMIC DNA]</scope>
    <source>
        <strain evidence="3">92-19</strain>
    </source>
</reference>
<dbReference type="RefSeq" id="WP_262096381.1">
    <property type="nucleotide sequence ID" value="NZ_JAOEGN010000009.1"/>
</dbReference>
<evidence type="ECO:0000313" key="3">
    <source>
        <dbReference type="Proteomes" id="UP001209076"/>
    </source>
</evidence>
<evidence type="ECO:0000313" key="2">
    <source>
        <dbReference type="EMBL" id="MCU0105113.1"/>
    </source>
</evidence>
<feature type="region of interest" description="Disordered" evidence="1">
    <location>
        <begin position="24"/>
        <end position="46"/>
    </location>
</feature>
<proteinExistence type="predicted"/>
<sequence>MKNISGKIHTKDQLYNYANQKIPNSNEFKANQNNRANQLNTNTKNK</sequence>
<keyword evidence="3" id="KW-1185">Reference proteome</keyword>
<name>A0ABT2PZN0_9MOLU</name>
<gene>
    <name evidence="2" type="ORF">N7603_05525</name>
</gene>
<accession>A0ABT2PZN0</accession>
<protein>
    <submittedName>
        <fullName evidence="2">Uncharacterized protein</fullName>
    </submittedName>
</protein>
<dbReference type="EMBL" id="JAOEGN010000009">
    <property type="protein sequence ID" value="MCU0105113.1"/>
    <property type="molecule type" value="Genomic_DNA"/>
</dbReference>
<feature type="compositionally biased region" description="Low complexity" evidence="1">
    <location>
        <begin position="29"/>
        <end position="46"/>
    </location>
</feature>
<dbReference type="Proteomes" id="UP001209076">
    <property type="component" value="Unassembled WGS sequence"/>
</dbReference>